<proteinExistence type="predicted"/>
<dbReference type="RefSeq" id="WP_264730915.1">
    <property type="nucleotide sequence ID" value="NZ_JAPDNR010000001.1"/>
</dbReference>
<evidence type="ECO:0000256" key="1">
    <source>
        <dbReference type="SAM" id="Phobius"/>
    </source>
</evidence>
<keyword evidence="1" id="KW-0812">Transmembrane</keyword>
<dbReference type="InterPro" id="IPR046235">
    <property type="entry name" value="DUF6268"/>
</dbReference>
<organism evidence="3 4">
    <name type="scientific">Chitinophaga nivalis</name>
    <dbReference type="NCBI Taxonomy" id="2991709"/>
    <lineage>
        <taxon>Bacteria</taxon>
        <taxon>Pseudomonadati</taxon>
        <taxon>Bacteroidota</taxon>
        <taxon>Chitinophagia</taxon>
        <taxon>Chitinophagales</taxon>
        <taxon>Chitinophagaceae</taxon>
        <taxon>Chitinophaga</taxon>
    </lineage>
</organism>
<feature type="transmembrane region" description="Helical" evidence="1">
    <location>
        <begin position="186"/>
        <end position="209"/>
    </location>
</feature>
<evidence type="ECO:0000259" key="2">
    <source>
        <dbReference type="Pfam" id="PF19783"/>
    </source>
</evidence>
<dbReference type="Proteomes" id="UP001207742">
    <property type="component" value="Unassembled WGS sequence"/>
</dbReference>
<keyword evidence="4" id="KW-1185">Reference proteome</keyword>
<dbReference type="EMBL" id="JAPDNS010000001">
    <property type="protein sequence ID" value="MCW3484966.1"/>
    <property type="molecule type" value="Genomic_DNA"/>
</dbReference>
<sequence length="332" mass="37257">MTIVSMQQTLPPSKPFKVVEKGKRYYIILALLLGIPAQKALAQLGGVPLLQPGMSVSVDYLPASHYIRPEDSLKTGATTSQKRYNFATSFLLHSRVDTATGKARLWGLGTTASYTQLTNKDYEKTLFPKELLATDITLQHFRTINKKWSLMAMLMVGLYTDMEKIDQNDVFINGGVVFIKQHNRKFAYGFGAVLTNSFGTPMVLPALMLRWKTGERYKIDVNFPQSISVTSSLSKYTDLALALRLRGGAYDVEQHPGNKRVMGTADISIGLENTWHLSRKIDFVAAGGSILLNKMEFQEKSLSEMFKTRPEHRLGANYFLSAGLRWNFQAKK</sequence>
<evidence type="ECO:0000313" key="4">
    <source>
        <dbReference type="Proteomes" id="UP001207742"/>
    </source>
</evidence>
<feature type="domain" description="DUF6268" evidence="2">
    <location>
        <begin position="39"/>
        <end position="327"/>
    </location>
</feature>
<comment type="caution">
    <text evidence="3">The sequence shown here is derived from an EMBL/GenBank/DDBJ whole genome shotgun (WGS) entry which is preliminary data.</text>
</comment>
<protein>
    <submittedName>
        <fullName evidence="3">DUF6268 family outer membrane beta-barrel protein</fullName>
    </submittedName>
</protein>
<dbReference type="Pfam" id="PF19783">
    <property type="entry name" value="DUF6268"/>
    <property type="match status" value="1"/>
</dbReference>
<gene>
    <name evidence="3" type="ORF">OL497_13740</name>
</gene>
<keyword evidence="1" id="KW-0472">Membrane</keyword>
<name>A0ABT3ILX2_9BACT</name>
<accession>A0ABT3ILX2</accession>
<keyword evidence="1" id="KW-1133">Transmembrane helix</keyword>
<evidence type="ECO:0000313" key="3">
    <source>
        <dbReference type="EMBL" id="MCW3484966.1"/>
    </source>
</evidence>
<reference evidence="3 4" key="1">
    <citation type="submission" date="2022-10" db="EMBL/GenBank/DDBJ databases">
        <title>Chitinophaga nivalis PC15 sp. nov., isolated from Pyeongchang county, South Korea.</title>
        <authorList>
            <person name="Trinh H.N."/>
        </authorList>
    </citation>
    <scope>NUCLEOTIDE SEQUENCE [LARGE SCALE GENOMIC DNA]</scope>
    <source>
        <strain evidence="3 4">PC14</strain>
    </source>
</reference>